<comment type="caution">
    <text evidence="1">The sequence shown here is derived from an EMBL/GenBank/DDBJ whole genome shotgun (WGS) entry which is preliminary data.</text>
</comment>
<evidence type="ECO:0000313" key="2">
    <source>
        <dbReference type="Proteomes" id="UP001164929"/>
    </source>
</evidence>
<gene>
    <name evidence="1" type="ORF">NC653_041196</name>
</gene>
<keyword evidence="2" id="KW-1185">Reference proteome</keyword>
<evidence type="ECO:0000313" key="1">
    <source>
        <dbReference type="EMBL" id="KAJ6951951.1"/>
    </source>
</evidence>
<name>A0AAD6L7Y7_9ROSI</name>
<dbReference type="Proteomes" id="UP001164929">
    <property type="component" value="Chromosome 19"/>
</dbReference>
<protein>
    <submittedName>
        <fullName evidence="1">Uncharacterized protein</fullName>
    </submittedName>
</protein>
<dbReference type="AlphaFoldDB" id="A0AAD6L7Y7"/>
<organism evidence="1 2">
    <name type="scientific">Populus alba x Populus x berolinensis</name>
    <dbReference type="NCBI Taxonomy" id="444605"/>
    <lineage>
        <taxon>Eukaryota</taxon>
        <taxon>Viridiplantae</taxon>
        <taxon>Streptophyta</taxon>
        <taxon>Embryophyta</taxon>
        <taxon>Tracheophyta</taxon>
        <taxon>Spermatophyta</taxon>
        <taxon>Magnoliopsida</taxon>
        <taxon>eudicotyledons</taxon>
        <taxon>Gunneridae</taxon>
        <taxon>Pentapetalae</taxon>
        <taxon>rosids</taxon>
        <taxon>fabids</taxon>
        <taxon>Malpighiales</taxon>
        <taxon>Salicaceae</taxon>
        <taxon>Saliceae</taxon>
        <taxon>Populus</taxon>
    </lineage>
</organism>
<accession>A0AAD6L7Y7</accession>
<reference evidence="1" key="1">
    <citation type="journal article" date="2023" name="Mol. Ecol. Resour.">
        <title>Chromosome-level genome assembly of a triploid poplar Populus alba 'Berolinensis'.</title>
        <authorList>
            <person name="Chen S."/>
            <person name="Yu Y."/>
            <person name="Wang X."/>
            <person name="Wang S."/>
            <person name="Zhang T."/>
            <person name="Zhou Y."/>
            <person name="He R."/>
            <person name="Meng N."/>
            <person name="Wang Y."/>
            <person name="Liu W."/>
            <person name="Liu Z."/>
            <person name="Liu J."/>
            <person name="Guo Q."/>
            <person name="Huang H."/>
            <person name="Sederoff R.R."/>
            <person name="Wang G."/>
            <person name="Qu G."/>
            <person name="Chen S."/>
        </authorList>
    </citation>
    <scope>NUCLEOTIDE SEQUENCE</scope>
    <source>
        <strain evidence="1">SC-2020</strain>
    </source>
</reference>
<dbReference type="EMBL" id="JAQIZT010000019">
    <property type="protein sequence ID" value="KAJ6951951.1"/>
    <property type="molecule type" value="Genomic_DNA"/>
</dbReference>
<proteinExistence type="predicted"/>
<sequence>MKEETGISLLNFDVIRDARDANRFCCLITKHKRLFLGQKSCIGVVARHLEFPLARKGQEPRQLKLLPSIENQFI</sequence>